<keyword evidence="1" id="KW-1185">Reference proteome</keyword>
<name>A0A6J2JWW7_BOMMA</name>
<accession>A0A6J2JWW7</accession>
<reference evidence="2" key="1">
    <citation type="submission" date="2025-08" db="UniProtKB">
        <authorList>
            <consortium name="RefSeq"/>
        </authorList>
    </citation>
    <scope>IDENTIFICATION</scope>
    <source>
        <tissue evidence="2">Silk gland</tissue>
    </source>
</reference>
<evidence type="ECO:0000313" key="1">
    <source>
        <dbReference type="Proteomes" id="UP000504629"/>
    </source>
</evidence>
<proteinExistence type="predicted"/>
<organism evidence="1 2">
    <name type="scientific">Bombyx mandarina</name>
    <name type="common">Wild silk moth</name>
    <name type="synonym">Wild silkworm</name>
    <dbReference type="NCBI Taxonomy" id="7092"/>
    <lineage>
        <taxon>Eukaryota</taxon>
        <taxon>Metazoa</taxon>
        <taxon>Ecdysozoa</taxon>
        <taxon>Arthropoda</taxon>
        <taxon>Hexapoda</taxon>
        <taxon>Insecta</taxon>
        <taxon>Pterygota</taxon>
        <taxon>Neoptera</taxon>
        <taxon>Endopterygota</taxon>
        <taxon>Lepidoptera</taxon>
        <taxon>Glossata</taxon>
        <taxon>Ditrysia</taxon>
        <taxon>Bombycoidea</taxon>
        <taxon>Bombycidae</taxon>
        <taxon>Bombycinae</taxon>
        <taxon>Bombyx</taxon>
    </lineage>
</organism>
<dbReference type="OrthoDB" id="7758129at2759"/>
<dbReference type="AlphaFoldDB" id="A0A6J2JWW7"/>
<gene>
    <name evidence="2" type="primary">LOC114245393</name>
</gene>
<dbReference type="Proteomes" id="UP000504629">
    <property type="component" value="Unplaced"/>
</dbReference>
<dbReference type="GeneID" id="114245393"/>
<protein>
    <submittedName>
        <fullName evidence="2">Uncharacterized protein LOC114245393</fullName>
    </submittedName>
</protein>
<sequence>MERRDELHRHGCSIAKQTILTTHPSGLQTRVSVELANFDAPCLHSECKSNKRQGWEGSPFLNRRGILGGVSTHTTPVLGRRSDAVNEGRLSQQCTPVMRRREVDSPGGSPIPSRKFEDEEFCDVDNSVISGWLKFRDNKRGLGGAECKVWLKSAGTGLRTCHKERRDAAKDFLSTSMIRQRIQKVKFGEQIKTYCKIKEIPKCLVLDEKFFTYEDPIQPLNDISERISNDSDKELQYATREQI</sequence>
<dbReference type="RefSeq" id="XP_028033347.1">
    <property type="nucleotide sequence ID" value="XM_028177546.1"/>
</dbReference>
<dbReference type="KEGG" id="bman:114245393"/>
<evidence type="ECO:0000313" key="2">
    <source>
        <dbReference type="RefSeq" id="XP_028033347.1"/>
    </source>
</evidence>